<comment type="subcellular location">
    <subcellularLocation>
        <location evidence="1 7">Cell outer membrane</location>
        <topology evidence="1 7">Multi-pass membrane protein</topology>
    </subcellularLocation>
</comment>
<dbReference type="RefSeq" id="WP_071505182.1">
    <property type="nucleotide sequence ID" value="NZ_MORL01000014.1"/>
</dbReference>
<dbReference type="SUPFAM" id="SSF56935">
    <property type="entry name" value="Porins"/>
    <property type="match status" value="1"/>
</dbReference>
<evidence type="ECO:0000256" key="3">
    <source>
        <dbReference type="ARBA" id="ARBA00022452"/>
    </source>
</evidence>
<keyword evidence="5 7" id="KW-0472">Membrane</keyword>
<keyword evidence="10" id="KW-1185">Reference proteome</keyword>
<evidence type="ECO:0000256" key="5">
    <source>
        <dbReference type="ARBA" id="ARBA00023136"/>
    </source>
</evidence>
<dbReference type="InterPro" id="IPR036942">
    <property type="entry name" value="Beta-barrel_TonB_sf"/>
</dbReference>
<dbReference type="GO" id="GO:0009279">
    <property type="term" value="C:cell outer membrane"/>
    <property type="evidence" value="ECO:0007669"/>
    <property type="project" value="UniProtKB-SubCell"/>
</dbReference>
<keyword evidence="3 7" id="KW-1134">Transmembrane beta strand</keyword>
<dbReference type="Proteomes" id="UP000181790">
    <property type="component" value="Unassembled WGS sequence"/>
</dbReference>
<dbReference type="EMBL" id="MORL01000014">
    <property type="protein sequence ID" value="OIN57251.1"/>
    <property type="molecule type" value="Genomic_DNA"/>
</dbReference>
<dbReference type="InterPro" id="IPR008969">
    <property type="entry name" value="CarboxyPept-like_regulatory"/>
</dbReference>
<keyword evidence="6 7" id="KW-0998">Cell outer membrane</keyword>
<name>A0A1S2VES1_9BACT</name>
<dbReference type="OrthoDB" id="9803050at2"/>
<organism evidence="9 10">
    <name type="scientific">Arsenicibacter rosenii</name>
    <dbReference type="NCBI Taxonomy" id="1750698"/>
    <lineage>
        <taxon>Bacteria</taxon>
        <taxon>Pseudomonadati</taxon>
        <taxon>Bacteroidota</taxon>
        <taxon>Cytophagia</taxon>
        <taxon>Cytophagales</taxon>
        <taxon>Spirosomataceae</taxon>
        <taxon>Arsenicibacter</taxon>
    </lineage>
</organism>
<dbReference type="Pfam" id="PF13715">
    <property type="entry name" value="CarbopepD_reg_2"/>
    <property type="match status" value="1"/>
</dbReference>
<dbReference type="Gene3D" id="2.60.40.1120">
    <property type="entry name" value="Carboxypeptidase-like, regulatory domain"/>
    <property type="match status" value="1"/>
</dbReference>
<reference evidence="9 10" key="1">
    <citation type="submission" date="2016-10" db="EMBL/GenBank/DDBJ databases">
        <title>Arsenicibacter rosenii gen. nov., sp. nov., an efficient arsenic-methylating bacterium isolated from an arsenic-contaminated paddy soil.</title>
        <authorList>
            <person name="Huang K."/>
        </authorList>
    </citation>
    <scope>NUCLEOTIDE SEQUENCE [LARGE SCALE GENOMIC DNA]</scope>
    <source>
        <strain evidence="9 10">SM-1</strain>
    </source>
</reference>
<accession>A0A1S2VES1</accession>
<evidence type="ECO:0000256" key="6">
    <source>
        <dbReference type="ARBA" id="ARBA00023237"/>
    </source>
</evidence>
<dbReference type="SUPFAM" id="SSF49464">
    <property type="entry name" value="Carboxypeptidase regulatory domain-like"/>
    <property type="match status" value="1"/>
</dbReference>
<keyword evidence="2 7" id="KW-0813">Transport</keyword>
<gene>
    <name evidence="9" type="ORF">BLX24_21095</name>
</gene>
<keyword evidence="4 7" id="KW-0812">Transmembrane</keyword>
<evidence type="ECO:0000256" key="1">
    <source>
        <dbReference type="ARBA" id="ARBA00004571"/>
    </source>
</evidence>
<dbReference type="Gene3D" id="2.170.130.10">
    <property type="entry name" value="TonB-dependent receptor, plug domain"/>
    <property type="match status" value="1"/>
</dbReference>
<dbReference type="Pfam" id="PF07715">
    <property type="entry name" value="Plug"/>
    <property type="match status" value="1"/>
</dbReference>
<comment type="caution">
    <text evidence="9">The sequence shown here is derived from an EMBL/GenBank/DDBJ whole genome shotgun (WGS) entry which is preliminary data.</text>
</comment>
<evidence type="ECO:0000256" key="4">
    <source>
        <dbReference type="ARBA" id="ARBA00022692"/>
    </source>
</evidence>
<comment type="similarity">
    <text evidence="7">Belongs to the TonB-dependent receptor family.</text>
</comment>
<dbReference type="AlphaFoldDB" id="A0A1S2VES1"/>
<dbReference type="InterPro" id="IPR012910">
    <property type="entry name" value="Plug_dom"/>
</dbReference>
<dbReference type="Gene3D" id="2.40.170.20">
    <property type="entry name" value="TonB-dependent receptor, beta-barrel domain"/>
    <property type="match status" value="1"/>
</dbReference>
<dbReference type="PROSITE" id="PS52016">
    <property type="entry name" value="TONB_DEPENDENT_REC_3"/>
    <property type="match status" value="1"/>
</dbReference>
<proteinExistence type="inferred from homology"/>
<dbReference type="InterPro" id="IPR039426">
    <property type="entry name" value="TonB-dep_rcpt-like"/>
</dbReference>
<evidence type="ECO:0000313" key="10">
    <source>
        <dbReference type="Proteomes" id="UP000181790"/>
    </source>
</evidence>
<evidence type="ECO:0000256" key="7">
    <source>
        <dbReference type="PROSITE-ProRule" id="PRU01360"/>
    </source>
</evidence>
<sequence length="780" mass="88210">MKQLLFLLMFSAGHVAAQKLHLSVSVRSQTSGQALPGASVQLLKTNAAGITDDDGNFFPERIRSGQYDLVIRYVGYLTVKKKVLISRDTTLTVSLMPFTTDLDEVTIDGQHTDFTDRPLSSLASFSTQQLRTVPSIDGEHDLARILTLTPGVKADNEANAGLFVRGGTSDQNLFLLDNVPLYKNSHFFGFLSPFNSDIIRQADLYRGGFPARFGGRLSSVLDVRLKSASMEALRVQGSTGILNSRLAIEVPLINDKLSVLLAGRRSYFDIFTRLFTGSGTTSSPDYHFYDLNGKLSARLGKQSQLQLFAYQDQDRLQAGAQNNLEDFRYDQRWTSRILGLSLTSILSRQVSNQLEINTSDYALNQQTTQIQQGIGTVYNFTNSLRTQTVRNSIDYTPFDSYKLRIGASGTCYRFQPGNLTFADKQQTVNKSIDSTDITELSSFLENEWKTSWLTIQAGLRYANYHTAGQQRYSFWEPRLMMAFKITPLASLIVTYSRMNQPIHLLTNPGFGIPVDLWFPTKGSIQPQSSHLISVGYQKTIAPATRHPLTFSAESYYKTLDHIITYQDGYSSQDFTTFKQNATRKWEDIMATGQGWSYGAELLLQKKQGRLTGWLGYTLSWTKHRFGALNQGNAFFARHDRRHDLSIVSSWQLNKRWLLNATWIYQTGQAVTLPQAVYSQTDYNFLTNQFGNSGPVLYAYGERNSYRMKAIHRMDVSIQRKTTHRWGVGQIDISVYNLYNRQNPYFYYLAPGNRVKAVSLLPIIPSLSYTFNIFTGPKTKQ</sequence>
<evidence type="ECO:0000313" key="9">
    <source>
        <dbReference type="EMBL" id="OIN57251.1"/>
    </source>
</evidence>
<dbReference type="InterPro" id="IPR037066">
    <property type="entry name" value="Plug_dom_sf"/>
</dbReference>
<feature type="domain" description="TonB-dependent receptor plug" evidence="8">
    <location>
        <begin position="139"/>
        <end position="216"/>
    </location>
</feature>
<evidence type="ECO:0000259" key="8">
    <source>
        <dbReference type="Pfam" id="PF07715"/>
    </source>
</evidence>
<evidence type="ECO:0000256" key="2">
    <source>
        <dbReference type="ARBA" id="ARBA00022448"/>
    </source>
</evidence>
<protein>
    <recommendedName>
        <fullName evidence="8">TonB-dependent receptor plug domain-containing protein</fullName>
    </recommendedName>
</protein>